<name>X1KT29_9ZZZZ</name>
<evidence type="ECO:0000313" key="2">
    <source>
        <dbReference type="EMBL" id="GAH85143.1"/>
    </source>
</evidence>
<comment type="caution">
    <text evidence="2">The sequence shown here is derived from an EMBL/GenBank/DDBJ whole genome shotgun (WGS) entry which is preliminary data.</text>
</comment>
<reference evidence="2" key="1">
    <citation type="journal article" date="2014" name="Front. Microbiol.">
        <title>High frequency of phylogenetically diverse reductive dehalogenase-homologous genes in deep subseafloor sedimentary metagenomes.</title>
        <authorList>
            <person name="Kawai M."/>
            <person name="Futagami T."/>
            <person name="Toyoda A."/>
            <person name="Takaki Y."/>
            <person name="Nishi S."/>
            <person name="Hori S."/>
            <person name="Arai W."/>
            <person name="Tsubouchi T."/>
            <person name="Morono Y."/>
            <person name="Uchiyama I."/>
            <person name="Ito T."/>
            <person name="Fujiyama A."/>
            <person name="Inagaki F."/>
            <person name="Takami H."/>
        </authorList>
    </citation>
    <scope>NUCLEOTIDE SEQUENCE</scope>
    <source>
        <strain evidence="2">Expedition CK06-06</strain>
    </source>
</reference>
<proteinExistence type="predicted"/>
<organism evidence="2">
    <name type="scientific">marine sediment metagenome</name>
    <dbReference type="NCBI Taxonomy" id="412755"/>
    <lineage>
        <taxon>unclassified sequences</taxon>
        <taxon>metagenomes</taxon>
        <taxon>ecological metagenomes</taxon>
    </lineage>
</organism>
<gene>
    <name evidence="2" type="ORF">S03H2_66982</name>
</gene>
<dbReference type="Gene3D" id="1.20.120.330">
    <property type="entry name" value="Nucleotidyltransferases domain 2"/>
    <property type="match status" value="1"/>
</dbReference>
<feature type="non-terminal residue" evidence="2">
    <location>
        <position position="1"/>
    </location>
</feature>
<dbReference type="EMBL" id="BARU01043791">
    <property type="protein sequence ID" value="GAH85143.1"/>
    <property type="molecule type" value="Genomic_DNA"/>
</dbReference>
<dbReference type="InterPro" id="IPR007842">
    <property type="entry name" value="HEPN_dom"/>
</dbReference>
<feature type="domain" description="HEPN" evidence="1">
    <location>
        <begin position="3"/>
        <end position="41"/>
    </location>
</feature>
<sequence length="47" mass="5750">FYSEMFNNRQEGDYTDYVEFKREDVGKWLNKAEKFVKRIEEITLGIL</sequence>
<protein>
    <recommendedName>
        <fullName evidence="1">HEPN domain-containing protein</fullName>
    </recommendedName>
</protein>
<evidence type="ECO:0000259" key="1">
    <source>
        <dbReference type="Pfam" id="PF05168"/>
    </source>
</evidence>
<dbReference type="Pfam" id="PF05168">
    <property type="entry name" value="HEPN"/>
    <property type="match status" value="1"/>
</dbReference>
<accession>X1KT29</accession>
<dbReference type="AlphaFoldDB" id="X1KT29"/>